<dbReference type="Gene3D" id="3.30.70.1440">
    <property type="entry name" value="Multidrug efflux transporter AcrB pore domain"/>
    <property type="match status" value="1"/>
</dbReference>
<gene>
    <name evidence="2" type="ORF">IQ235_14785</name>
</gene>
<sequence length="503" mass="53912">LIAIAFFIASLQLVPYIPKGLFSSPDRGLSTIQVELPPGSTLQRTKETTDRITQILLQDRATKNVFANVGNAGTDGEINEATLSVNLIPKEEREVTQKEFEAEMRRQFAEIPGARISFEAGGGGGSSKDVSIVLNSENPEALQQAATDLESQMRGIPGLVEVSSSASLVKPEISIEPNFQRAADLGVSVRAIAQTAKLATLGDNEANLAKFDLPDRQIPIRIQLAEQYRNDIDTLKNLQIPTDRGGLVPLSSVAAITLGSGPAEVQRFDRARQVSVEANLQGMALGDAVAAVNDLPAMNPLPPGVSEQPSGDAKIMIDIFSRFLGALGLAVLCIYAILVLLYNNFLYPFAILVALPLSVGGALLALLVTQKEMGLFALIGIVLLMGLVTKNAILLVDCTLANQEDGLPQFRAVVEAGVSRLRPIFMTAISTVAGMMPIALELGATGEVRSPMAIAVIGGFSTSTMLTLVVVPVLFTYIDNFQRVFFKILKGEFPWRRTLVSNK</sequence>
<dbReference type="GO" id="GO:0005886">
    <property type="term" value="C:plasma membrane"/>
    <property type="evidence" value="ECO:0007669"/>
    <property type="project" value="TreeGrafter"/>
</dbReference>
<dbReference type="EMBL" id="JADEXN010000286">
    <property type="protein sequence ID" value="MBE9042044.1"/>
    <property type="molecule type" value="Genomic_DNA"/>
</dbReference>
<feature type="transmembrane region" description="Helical" evidence="1">
    <location>
        <begin position="452"/>
        <end position="478"/>
    </location>
</feature>
<feature type="non-terminal residue" evidence="2">
    <location>
        <position position="1"/>
    </location>
</feature>
<reference evidence="2" key="1">
    <citation type="submission" date="2020-10" db="EMBL/GenBank/DDBJ databases">
        <authorList>
            <person name="Castelo-Branco R."/>
            <person name="Eusebio N."/>
            <person name="Adriana R."/>
            <person name="Vieira A."/>
            <person name="Brugerolle De Fraissinette N."/>
            <person name="Rezende De Castro R."/>
            <person name="Schneider M.P."/>
            <person name="Vasconcelos V."/>
            <person name="Leao P.N."/>
        </authorList>
    </citation>
    <scope>NUCLEOTIDE SEQUENCE</scope>
    <source>
        <strain evidence="2">LEGE 11467</strain>
    </source>
</reference>
<keyword evidence="1" id="KW-0472">Membrane</keyword>
<keyword evidence="3" id="KW-1185">Reference proteome</keyword>
<keyword evidence="1" id="KW-0812">Transmembrane</keyword>
<organism evidence="2 3">
    <name type="scientific">Zarconia navalis LEGE 11467</name>
    <dbReference type="NCBI Taxonomy" id="1828826"/>
    <lineage>
        <taxon>Bacteria</taxon>
        <taxon>Bacillati</taxon>
        <taxon>Cyanobacteriota</taxon>
        <taxon>Cyanophyceae</taxon>
        <taxon>Oscillatoriophycideae</taxon>
        <taxon>Oscillatoriales</taxon>
        <taxon>Oscillatoriales incertae sedis</taxon>
        <taxon>Zarconia</taxon>
        <taxon>Zarconia navalis</taxon>
    </lineage>
</organism>
<feature type="transmembrane region" description="Helical" evidence="1">
    <location>
        <begin position="375"/>
        <end position="400"/>
    </location>
</feature>
<dbReference type="InterPro" id="IPR001036">
    <property type="entry name" value="Acrflvin-R"/>
</dbReference>
<keyword evidence="1" id="KW-1133">Transmembrane helix</keyword>
<dbReference type="Proteomes" id="UP000621799">
    <property type="component" value="Unassembled WGS sequence"/>
</dbReference>
<dbReference type="PANTHER" id="PTHR32063">
    <property type="match status" value="1"/>
</dbReference>
<proteinExistence type="predicted"/>
<dbReference type="Gene3D" id="1.20.1640.10">
    <property type="entry name" value="Multidrug efflux transporter AcrB transmembrane domain"/>
    <property type="match status" value="1"/>
</dbReference>
<protein>
    <submittedName>
        <fullName evidence="2">Efflux RND transporter permease subunit</fullName>
    </submittedName>
</protein>
<dbReference type="SUPFAM" id="SSF82714">
    <property type="entry name" value="Multidrug efflux transporter AcrB TolC docking domain, DN and DC subdomains"/>
    <property type="match status" value="1"/>
</dbReference>
<evidence type="ECO:0000256" key="1">
    <source>
        <dbReference type="SAM" id="Phobius"/>
    </source>
</evidence>
<dbReference type="AlphaFoldDB" id="A0A928VYN2"/>
<dbReference type="SUPFAM" id="SSF82866">
    <property type="entry name" value="Multidrug efflux transporter AcrB transmembrane domain"/>
    <property type="match status" value="1"/>
</dbReference>
<dbReference type="RefSeq" id="WP_264322226.1">
    <property type="nucleotide sequence ID" value="NZ_JADEXN010000286.1"/>
</dbReference>
<accession>A0A928VYN2</accession>
<comment type="caution">
    <text evidence="2">The sequence shown here is derived from an EMBL/GenBank/DDBJ whole genome shotgun (WGS) entry which is preliminary data.</text>
</comment>
<dbReference type="Gene3D" id="3.30.2090.10">
    <property type="entry name" value="Multidrug efflux transporter AcrB TolC docking domain, DN and DC subdomains"/>
    <property type="match status" value="1"/>
</dbReference>
<evidence type="ECO:0000313" key="3">
    <source>
        <dbReference type="Proteomes" id="UP000621799"/>
    </source>
</evidence>
<feature type="transmembrane region" description="Helical" evidence="1">
    <location>
        <begin position="421"/>
        <end position="440"/>
    </location>
</feature>
<dbReference type="GO" id="GO:0042910">
    <property type="term" value="F:xenobiotic transmembrane transporter activity"/>
    <property type="evidence" value="ECO:0007669"/>
    <property type="project" value="TreeGrafter"/>
</dbReference>
<name>A0A928VYN2_9CYAN</name>
<dbReference type="InterPro" id="IPR027463">
    <property type="entry name" value="AcrB_DN_DC_subdom"/>
</dbReference>
<dbReference type="PANTHER" id="PTHR32063:SF77">
    <property type="entry name" value="ACR FAMILY TRANSPORT PROTEIN"/>
    <property type="match status" value="1"/>
</dbReference>
<evidence type="ECO:0000313" key="2">
    <source>
        <dbReference type="EMBL" id="MBE9042044.1"/>
    </source>
</evidence>
<feature type="transmembrane region" description="Helical" evidence="1">
    <location>
        <begin position="323"/>
        <end position="342"/>
    </location>
</feature>
<feature type="transmembrane region" description="Helical" evidence="1">
    <location>
        <begin position="349"/>
        <end position="369"/>
    </location>
</feature>
<dbReference type="Pfam" id="PF00873">
    <property type="entry name" value="ACR_tran"/>
    <property type="match status" value="1"/>
</dbReference>
<dbReference type="Gene3D" id="3.30.70.1430">
    <property type="entry name" value="Multidrug efflux transporter AcrB pore domain"/>
    <property type="match status" value="1"/>
</dbReference>
<dbReference type="SUPFAM" id="SSF82693">
    <property type="entry name" value="Multidrug efflux transporter AcrB pore domain, PN1, PN2, PC1 and PC2 subdomains"/>
    <property type="match status" value="1"/>
</dbReference>